<dbReference type="EMBL" id="CAMXCT030001824">
    <property type="protein sequence ID" value="CAL4780696.1"/>
    <property type="molecule type" value="Genomic_DNA"/>
</dbReference>
<dbReference type="OrthoDB" id="469735at2759"/>
<dbReference type="EMBL" id="CAMXCT020001824">
    <property type="protein sequence ID" value="CAL1146759.1"/>
    <property type="molecule type" value="Genomic_DNA"/>
</dbReference>
<gene>
    <name evidence="2" type="ORF">C1SCF055_LOCUS20142</name>
</gene>
<dbReference type="Proteomes" id="UP001152797">
    <property type="component" value="Unassembled WGS sequence"/>
</dbReference>
<feature type="region of interest" description="Disordered" evidence="1">
    <location>
        <begin position="1"/>
        <end position="32"/>
    </location>
</feature>
<accession>A0A9P1CKK4</accession>
<name>A0A9P1CKK4_9DINO</name>
<dbReference type="AlphaFoldDB" id="A0A9P1CKK4"/>
<reference evidence="2" key="1">
    <citation type="submission" date="2022-10" db="EMBL/GenBank/DDBJ databases">
        <authorList>
            <person name="Chen Y."/>
            <person name="Dougan E. K."/>
            <person name="Chan C."/>
            <person name="Rhodes N."/>
            <person name="Thang M."/>
        </authorList>
    </citation>
    <scope>NUCLEOTIDE SEQUENCE</scope>
</reference>
<feature type="region of interest" description="Disordered" evidence="1">
    <location>
        <begin position="866"/>
        <end position="912"/>
    </location>
</feature>
<evidence type="ECO:0000313" key="2">
    <source>
        <dbReference type="EMBL" id="CAI3993384.1"/>
    </source>
</evidence>
<proteinExistence type="predicted"/>
<protein>
    <submittedName>
        <fullName evidence="2">Uncharacterized protein</fullName>
    </submittedName>
</protein>
<sequence>MSGADNSKADKQKAALAEGVVEPPAKKVRGKKAAAAPEGVVAAAESAVAHQDASTGTIAAPEAMKCNGEIFAKHLQNVRVFREQAVAQDLVQMKPQNSGFLQVFDAQKALAALKQEGRYQCCINLMWLDQSYSTSPHVPLNQGAISKLKAHFFSKPQRLEQQALTVAILQAELDAGTFPAVGTWKRVSPEESVMAWFEAASDDAALFRDGAAEKEADVQEWLRHCLSTSCLIKVVDSLGELQWVSAQLREDMSQLAVLQRTPTQRIFDVVSKKESMGTNFTAEALVQLYDKKLKWSSTAEKLSIGFVNSSCLIMDRALRIEAVLKIVLLEEASDDPIWKTVSLLQGTVSRTSRPEEVQWLFEYMRDAKLAGFLKADGLTTRSLLGTSKDHNKGYVDLVLYKLRFKNYWVSEFLTTEAKDLKDLLFRDTYDDHLKTGLRQGKAPVDCLQVDNPLGEKVSELKALLRQETDALRAEAAVTAAQQPAEVVETEETRMKDRSPAFVSFLENVQAKVGEIKNEETLQLIGTYEEKARNLFNSNVSLAVLPNSATDIGKILDASTAAAVRGSGPAWTGVLVDPSQWGEAITSPNIRNPPLNLQLVKQFMNAVIRNRDKQSLQLHDRDIVIYFDGFTPNNTSKVLASMQNSSGNVISKNVMTVYLSYDEDSLRARRQYVKANSTIFQQIEVMSLVTHEPFNDSMTYRSRTLFKGSSLGNKIGDVVMDAPGTLWSLTLKDFAPAMPAFVLIHEKIDLFGKYRVAVGGRTTGDGDSHRGVSARKQSTLEPVFWHSRPLALCYEVIMSYNLTSIVDAGSSDGNWALACCLKRIPYQGFCLTEKHLESVTERVITELMLKMLSSKKPVYEPKLAARLGGDRSGDRIGGAGSSSGQTVPPTPATNTVTPAASGNPAAGSGSTATAVLDEFQRQLQGLS</sequence>
<keyword evidence="4" id="KW-1185">Reference proteome</keyword>
<evidence type="ECO:0000256" key="1">
    <source>
        <dbReference type="SAM" id="MobiDB-lite"/>
    </source>
</evidence>
<organism evidence="2">
    <name type="scientific">Cladocopium goreaui</name>
    <dbReference type="NCBI Taxonomy" id="2562237"/>
    <lineage>
        <taxon>Eukaryota</taxon>
        <taxon>Sar</taxon>
        <taxon>Alveolata</taxon>
        <taxon>Dinophyceae</taxon>
        <taxon>Suessiales</taxon>
        <taxon>Symbiodiniaceae</taxon>
        <taxon>Cladocopium</taxon>
    </lineage>
</organism>
<reference evidence="3" key="2">
    <citation type="submission" date="2024-04" db="EMBL/GenBank/DDBJ databases">
        <authorList>
            <person name="Chen Y."/>
            <person name="Shah S."/>
            <person name="Dougan E. K."/>
            <person name="Thang M."/>
            <person name="Chan C."/>
        </authorList>
    </citation>
    <scope>NUCLEOTIDE SEQUENCE [LARGE SCALE GENOMIC DNA]</scope>
</reference>
<feature type="compositionally biased region" description="Low complexity" evidence="1">
    <location>
        <begin position="891"/>
        <end position="912"/>
    </location>
</feature>
<comment type="caution">
    <text evidence="2">The sequence shown here is derived from an EMBL/GenBank/DDBJ whole genome shotgun (WGS) entry which is preliminary data.</text>
</comment>
<evidence type="ECO:0000313" key="4">
    <source>
        <dbReference type="Proteomes" id="UP001152797"/>
    </source>
</evidence>
<evidence type="ECO:0000313" key="3">
    <source>
        <dbReference type="EMBL" id="CAL1146759.1"/>
    </source>
</evidence>
<dbReference type="EMBL" id="CAMXCT010001824">
    <property type="protein sequence ID" value="CAI3993384.1"/>
    <property type="molecule type" value="Genomic_DNA"/>
</dbReference>